<comment type="caution">
    <text evidence="1">The sequence shown here is derived from an EMBL/GenBank/DDBJ whole genome shotgun (WGS) entry which is preliminary data.</text>
</comment>
<organism evidence="1 2">
    <name type="scientific">Mesorhabditis spiculigera</name>
    <dbReference type="NCBI Taxonomy" id="96644"/>
    <lineage>
        <taxon>Eukaryota</taxon>
        <taxon>Metazoa</taxon>
        <taxon>Ecdysozoa</taxon>
        <taxon>Nematoda</taxon>
        <taxon>Chromadorea</taxon>
        <taxon>Rhabditida</taxon>
        <taxon>Rhabditina</taxon>
        <taxon>Rhabditomorpha</taxon>
        <taxon>Rhabditoidea</taxon>
        <taxon>Rhabditidae</taxon>
        <taxon>Mesorhabditinae</taxon>
        <taxon>Mesorhabditis</taxon>
    </lineage>
</organism>
<name>A0AA36FWE1_9BILA</name>
<dbReference type="EMBL" id="CATQJA010002093">
    <property type="protein sequence ID" value="CAJ0569665.1"/>
    <property type="molecule type" value="Genomic_DNA"/>
</dbReference>
<gene>
    <name evidence="1" type="ORF">MSPICULIGERA_LOCUS8134</name>
</gene>
<protein>
    <submittedName>
        <fullName evidence="1">Uncharacterized protein</fullName>
    </submittedName>
</protein>
<accession>A0AA36FWE1</accession>
<feature type="non-terminal residue" evidence="1">
    <location>
        <position position="67"/>
    </location>
</feature>
<evidence type="ECO:0000313" key="2">
    <source>
        <dbReference type="Proteomes" id="UP001177023"/>
    </source>
</evidence>
<sequence>MGCLVMMGDSVTMSRPMTLRRAFALRLAVTLRSVMMTSRLPMSCCRMATTTRRVPWRGVPETGGSMV</sequence>
<reference evidence="1" key="1">
    <citation type="submission" date="2023-06" db="EMBL/GenBank/DDBJ databases">
        <authorList>
            <person name="Delattre M."/>
        </authorList>
    </citation>
    <scope>NUCLEOTIDE SEQUENCE</scope>
    <source>
        <strain evidence="1">AF72</strain>
    </source>
</reference>
<proteinExistence type="predicted"/>
<dbReference type="AlphaFoldDB" id="A0AA36FWE1"/>
<dbReference type="Proteomes" id="UP001177023">
    <property type="component" value="Unassembled WGS sequence"/>
</dbReference>
<keyword evidence="2" id="KW-1185">Reference proteome</keyword>
<evidence type="ECO:0000313" key="1">
    <source>
        <dbReference type="EMBL" id="CAJ0569665.1"/>
    </source>
</evidence>